<comment type="caution">
    <text evidence="1">The sequence shown here is derived from an EMBL/GenBank/DDBJ whole genome shotgun (WGS) entry which is preliminary data.</text>
</comment>
<sequence length="97" mass="10142">MLELAERHHPAWERCRPAARTLLARNGCQVLGPDLATPSRVVIGWTPGGEPVGGTGQAIRIALAHGVPVLNLGRPELAGADAAWVVARAGALAEERP</sequence>
<organism evidence="1 2">
    <name type="scientific">Azospirillum oleiclasticum</name>
    <dbReference type="NCBI Taxonomy" id="2735135"/>
    <lineage>
        <taxon>Bacteria</taxon>
        <taxon>Pseudomonadati</taxon>
        <taxon>Pseudomonadota</taxon>
        <taxon>Alphaproteobacteria</taxon>
        <taxon>Rhodospirillales</taxon>
        <taxon>Azospirillaceae</taxon>
        <taxon>Azospirillum</taxon>
    </lineage>
</organism>
<name>A0ABX2TLB8_9PROT</name>
<evidence type="ECO:0000313" key="1">
    <source>
        <dbReference type="EMBL" id="NYZ25157.1"/>
    </source>
</evidence>
<keyword evidence="2" id="KW-1185">Reference proteome</keyword>
<gene>
    <name evidence="1" type="ORF">HND93_36120</name>
</gene>
<reference evidence="1 2" key="1">
    <citation type="submission" date="2020-05" db="EMBL/GenBank/DDBJ databases">
        <title>Azospirillum oleiclasticum sp. nov, a nitrogen-fixing and heavy crude oil-emulsifying bacterium isolated from the crude oil of Yumen Oilfield.</title>
        <authorList>
            <person name="Wu D."/>
            <person name="Cai M."/>
            <person name="Zhang X."/>
        </authorList>
    </citation>
    <scope>NUCLEOTIDE SEQUENCE [LARGE SCALE GENOMIC DNA]</scope>
    <source>
        <strain evidence="1 2">ROY-1-1-2</strain>
    </source>
</reference>
<protein>
    <submittedName>
        <fullName evidence="1">Uncharacterized protein</fullName>
    </submittedName>
</protein>
<dbReference type="EMBL" id="JABFDB010000059">
    <property type="protein sequence ID" value="NYZ25157.1"/>
    <property type="molecule type" value="Genomic_DNA"/>
</dbReference>
<evidence type="ECO:0000313" key="2">
    <source>
        <dbReference type="Proteomes" id="UP000584642"/>
    </source>
</evidence>
<proteinExistence type="predicted"/>
<dbReference type="Proteomes" id="UP000584642">
    <property type="component" value="Unassembled WGS sequence"/>
</dbReference>
<accession>A0ABX2TLB8</accession>